<dbReference type="RefSeq" id="WP_262394008.1">
    <property type="nucleotide sequence ID" value="NZ_JACRTD010000001.1"/>
</dbReference>
<dbReference type="GO" id="GO:0005975">
    <property type="term" value="P:carbohydrate metabolic process"/>
    <property type="evidence" value="ECO:0007669"/>
    <property type="project" value="InterPro"/>
</dbReference>
<dbReference type="EC" id="3.5.2.9" evidence="1"/>
<comment type="function">
    <text evidence="1">Catalyzes the cleavage of 5-oxoproline to form L-glutamate coupled to the hydrolysis of ATP to ADP and inorganic phosphate.</text>
</comment>
<dbReference type="Gene3D" id="3.20.20.370">
    <property type="entry name" value="Glycoside hydrolase/deacetylase"/>
    <property type="match status" value="1"/>
</dbReference>
<dbReference type="PANTHER" id="PTHR30292:SF0">
    <property type="entry name" value="5-OXOPROLINASE SUBUNIT A"/>
    <property type="match status" value="1"/>
</dbReference>
<dbReference type="HAMAP" id="MF_00691">
    <property type="entry name" value="PxpA"/>
    <property type="match status" value="1"/>
</dbReference>
<dbReference type="InterPro" id="IPR005501">
    <property type="entry name" value="LamB/YcsF/PxpA-like"/>
</dbReference>
<dbReference type="NCBIfam" id="NF003816">
    <property type="entry name" value="PRK05406.1-5"/>
    <property type="match status" value="1"/>
</dbReference>
<comment type="similarity">
    <text evidence="1">Belongs to the LamB/PxpA family.</text>
</comment>
<accession>A0A926EKC1</accession>
<evidence type="ECO:0000313" key="3">
    <source>
        <dbReference type="Proteomes" id="UP000623678"/>
    </source>
</evidence>
<comment type="subunit">
    <text evidence="1">Forms a complex composed of PxpA, PxpB and PxpC.</text>
</comment>
<dbReference type="Pfam" id="PF03746">
    <property type="entry name" value="LamB_YcsF"/>
    <property type="match status" value="1"/>
</dbReference>
<dbReference type="CDD" id="cd10787">
    <property type="entry name" value="LamB_YcsF_like"/>
    <property type="match status" value="1"/>
</dbReference>
<proteinExistence type="inferred from homology"/>
<protein>
    <recommendedName>
        <fullName evidence="1">5-oxoprolinase subunit A</fullName>
        <shortName evidence="1">5-OPase subunit A</shortName>
        <ecNumber evidence="1">3.5.2.9</ecNumber>
    </recommendedName>
    <alternativeName>
        <fullName evidence="1">5-oxoprolinase (ATP-hydrolyzing) subunit A</fullName>
    </alternativeName>
</protein>
<organism evidence="2 3">
    <name type="scientific">Youxingia wuxianensis</name>
    <dbReference type="NCBI Taxonomy" id="2763678"/>
    <lineage>
        <taxon>Bacteria</taxon>
        <taxon>Bacillati</taxon>
        <taxon>Bacillota</taxon>
        <taxon>Clostridia</taxon>
        <taxon>Eubacteriales</taxon>
        <taxon>Oscillospiraceae</taxon>
        <taxon>Youxingia</taxon>
    </lineage>
</organism>
<name>A0A926EKC1_9FIRM</name>
<dbReference type="Proteomes" id="UP000623678">
    <property type="component" value="Unassembled WGS sequence"/>
</dbReference>
<dbReference type="NCBIfam" id="NF003814">
    <property type="entry name" value="PRK05406.1-3"/>
    <property type="match status" value="1"/>
</dbReference>
<dbReference type="GO" id="GO:0005524">
    <property type="term" value="F:ATP binding"/>
    <property type="evidence" value="ECO:0007669"/>
    <property type="project" value="UniProtKB-UniRule"/>
</dbReference>
<comment type="caution">
    <text evidence="2">The sequence shown here is derived from an EMBL/GenBank/DDBJ whole genome shotgun (WGS) entry which is preliminary data.</text>
</comment>
<comment type="catalytic activity">
    <reaction evidence="1">
        <text>5-oxo-L-proline + ATP + 2 H2O = L-glutamate + ADP + phosphate + H(+)</text>
        <dbReference type="Rhea" id="RHEA:10348"/>
        <dbReference type="ChEBI" id="CHEBI:15377"/>
        <dbReference type="ChEBI" id="CHEBI:15378"/>
        <dbReference type="ChEBI" id="CHEBI:29985"/>
        <dbReference type="ChEBI" id="CHEBI:30616"/>
        <dbReference type="ChEBI" id="CHEBI:43474"/>
        <dbReference type="ChEBI" id="CHEBI:58402"/>
        <dbReference type="ChEBI" id="CHEBI:456216"/>
        <dbReference type="EC" id="3.5.2.9"/>
    </reaction>
</comment>
<keyword evidence="1" id="KW-0067">ATP-binding</keyword>
<gene>
    <name evidence="1" type="primary">pxpA</name>
    <name evidence="2" type="ORF">H8705_00975</name>
</gene>
<dbReference type="AlphaFoldDB" id="A0A926EKC1"/>
<keyword evidence="1" id="KW-0378">Hydrolase</keyword>
<sequence>MLKIDLNCDLGESFGNYKIGLDEQVIQSVSSVNIACGWHAGDPVVLEKTIRLAKENGVAVGAHPGFPDLLGFGRRNMAISTEEAYAYTKYQLGAFYAFAKTNGMTIQHVKPHGAFYNMAGKDQKLAQAICKAIYDFDREIILLALAGSRMIEAAEELGMKAAQEFFADRAYDDDGNLAPRSMEGSVIHDTNVAISRVITMIKTGKVVSFTGKEINLKCDSICVHGDNSSAVEFVRTIRERLIKEGICIAPLHDICK</sequence>
<dbReference type="GO" id="GO:0017168">
    <property type="term" value="F:5-oxoprolinase (ATP-hydrolyzing) activity"/>
    <property type="evidence" value="ECO:0007669"/>
    <property type="project" value="UniProtKB-UniRule"/>
</dbReference>
<reference evidence="2" key="1">
    <citation type="submission" date="2020-08" db="EMBL/GenBank/DDBJ databases">
        <title>Genome public.</title>
        <authorList>
            <person name="Liu C."/>
            <person name="Sun Q."/>
        </authorList>
    </citation>
    <scope>NUCLEOTIDE SEQUENCE</scope>
    <source>
        <strain evidence="2">NSJ-64</strain>
    </source>
</reference>
<keyword evidence="1" id="KW-0547">Nucleotide-binding</keyword>
<keyword evidence="3" id="KW-1185">Reference proteome</keyword>
<dbReference type="SUPFAM" id="SSF88713">
    <property type="entry name" value="Glycoside hydrolase/deacetylase"/>
    <property type="match status" value="1"/>
</dbReference>
<evidence type="ECO:0000313" key="2">
    <source>
        <dbReference type="EMBL" id="MBC8584156.1"/>
    </source>
</evidence>
<evidence type="ECO:0000256" key="1">
    <source>
        <dbReference type="HAMAP-Rule" id="MF_00691"/>
    </source>
</evidence>
<dbReference type="PANTHER" id="PTHR30292">
    <property type="entry name" value="UNCHARACTERIZED PROTEIN YBGL-RELATED"/>
    <property type="match status" value="1"/>
</dbReference>
<dbReference type="EMBL" id="JACRTD010000001">
    <property type="protein sequence ID" value="MBC8584156.1"/>
    <property type="molecule type" value="Genomic_DNA"/>
</dbReference>
<dbReference type="InterPro" id="IPR011330">
    <property type="entry name" value="Glyco_hydro/deAcase_b/a-brl"/>
</dbReference>